<dbReference type="Proteomes" id="UP000186609">
    <property type="component" value="Chromosome"/>
</dbReference>
<dbReference type="PANTHER" id="PTHR43270:SF12">
    <property type="entry name" value="SUCCINYL-DIAMINOPIMELATE DESUCCINYLASE"/>
    <property type="match status" value="1"/>
</dbReference>
<accession>A0A1P8K4G9</accession>
<evidence type="ECO:0000313" key="5">
    <source>
        <dbReference type="EMBL" id="APW40892.1"/>
    </source>
</evidence>
<evidence type="ECO:0000259" key="4">
    <source>
        <dbReference type="Pfam" id="PF07687"/>
    </source>
</evidence>
<keyword evidence="2" id="KW-0479">Metal-binding</keyword>
<dbReference type="GO" id="GO:0008233">
    <property type="term" value="F:peptidase activity"/>
    <property type="evidence" value="ECO:0007669"/>
    <property type="project" value="UniProtKB-KW"/>
</dbReference>
<reference evidence="5 6" key="1">
    <citation type="submission" date="2017-01" db="EMBL/GenBank/DDBJ databases">
        <authorList>
            <person name="Mah S.A."/>
            <person name="Swanson W.J."/>
            <person name="Moy G.W."/>
            <person name="Vacquier V.D."/>
        </authorList>
    </citation>
    <scope>NUCLEOTIDE SEQUENCE [LARGE SCALE GENOMIC DNA]</scope>
    <source>
        <strain evidence="5 6">DCY110</strain>
    </source>
</reference>
<dbReference type="KEGG" id="rhy:RD110_22705"/>
<dbReference type="GO" id="GO:0006508">
    <property type="term" value="P:proteolysis"/>
    <property type="evidence" value="ECO:0007669"/>
    <property type="project" value="UniProtKB-KW"/>
</dbReference>
<dbReference type="InterPro" id="IPR002933">
    <property type="entry name" value="Peptidase_M20"/>
</dbReference>
<dbReference type="NCBIfam" id="NF005478">
    <property type="entry name" value="PRK07079.1"/>
    <property type="match status" value="1"/>
</dbReference>
<name>A0A1P8K4G9_9BURK</name>
<dbReference type="InterPro" id="IPR051458">
    <property type="entry name" value="Cyt/Met_Dipeptidase"/>
</dbReference>
<dbReference type="AlphaFoldDB" id="A0A1P8K4G9"/>
<protein>
    <recommendedName>
        <fullName evidence="4">Peptidase M20 dimerisation domain-containing protein</fullName>
    </recommendedName>
</protein>
<dbReference type="Gene3D" id="3.30.70.360">
    <property type="match status" value="1"/>
</dbReference>
<evidence type="ECO:0000313" key="6">
    <source>
        <dbReference type="Proteomes" id="UP000186609"/>
    </source>
</evidence>
<dbReference type="PANTHER" id="PTHR43270">
    <property type="entry name" value="BETA-ALA-HIS DIPEPTIDASE"/>
    <property type="match status" value="1"/>
</dbReference>
<dbReference type="SUPFAM" id="SSF53187">
    <property type="entry name" value="Zn-dependent exopeptidases"/>
    <property type="match status" value="1"/>
</dbReference>
<dbReference type="GO" id="GO:0046872">
    <property type="term" value="F:metal ion binding"/>
    <property type="evidence" value="ECO:0007669"/>
    <property type="project" value="UniProtKB-KW"/>
</dbReference>
<gene>
    <name evidence="5" type="ORF">RD110_22705</name>
</gene>
<dbReference type="Pfam" id="PF01546">
    <property type="entry name" value="Peptidase_M20"/>
    <property type="match status" value="1"/>
</dbReference>
<dbReference type="EMBL" id="CP019236">
    <property type="protein sequence ID" value="APW40892.1"/>
    <property type="molecule type" value="Genomic_DNA"/>
</dbReference>
<dbReference type="Pfam" id="PF07687">
    <property type="entry name" value="M20_dimer"/>
    <property type="match status" value="1"/>
</dbReference>
<dbReference type="Gene3D" id="3.40.630.10">
    <property type="entry name" value="Zn peptidases"/>
    <property type="match status" value="1"/>
</dbReference>
<keyword evidence="6" id="KW-1185">Reference proteome</keyword>
<dbReference type="RefSeq" id="WP_076205502.1">
    <property type="nucleotide sequence ID" value="NZ_CP019236.1"/>
</dbReference>
<keyword evidence="3" id="KW-0378">Hydrolase</keyword>
<keyword evidence="1" id="KW-0645">Protease</keyword>
<proteinExistence type="predicted"/>
<evidence type="ECO:0000256" key="1">
    <source>
        <dbReference type="ARBA" id="ARBA00022670"/>
    </source>
</evidence>
<dbReference type="InterPro" id="IPR011650">
    <property type="entry name" value="Peptidase_M20_dimer"/>
</dbReference>
<evidence type="ECO:0000256" key="3">
    <source>
        <dbReference type="ARBA" id="ARBA00022801"/>
    </source>
</evidence>
<feature type="domain" description="Peptidase M20 dimerisation" evidence="4">
    <location>
        <begin position="193"/>
        <end position="339"/>
    </location>
</feature>
<evidence type="ECO:0000256" key="2">
    <source>
        <dbReference type="ARBA" id="ARBA00022723"/>
    </source>
</evidence>
<sequence length="455" mass="49813">MAFQRVLAARVAMRTESQRPESLPLLHRYLTELIVPELEAMGFSYRIIDNPEPGRSPFLLAERIEGDDVPTVLSYGHGDVVNGYDAQWREGLSPWTLTVEGDRWYGRGTADNKVQHSINLAALAQVRQARGGKLGFNMKILLEMGEEAGSHGLHEVCRQYRDFLKADVFISSDGPRLAADEPTVFLGARGGLNFDLRIQLREGAHHSGNWGGLLSNPGVRLAHAIASMVDERGRILVPALLPNCLPDNVRQALRTIEVGTDADAPAIAPNWGEPGLTPSERVFGWNSFEVITFKTGNPEAPVNAIPASAYAMCQIRYVVGSDNTNFIAHIRRHLDDHGFDDVAVSQNGTEAMATRLDPDSPWVHWCMASIDRTVGRPPRLLPNLGGSLPNDAFADILGLPTLWIPHSYPGCAQHAPNEHVLASVTRQALQIMAGVFWDLGEADTPSRRSTVPASP</sequence>
<dbReference type="STRING" id="1842727.RD110_22705"/>
<organism evidence="5 6">
    <name type="scientific">Rhodoferax koreensis</name>
    <dbReference type="NCBI Taxonomy" id="1842727"/>
    <lineage>
        <taxon>Bacteria</taxon>
        <taxon>Pseudomonadati</taxon>
        <taxon>Pseudomonadota</taxon>
        <taxon>Betaproteobacteria</taxon>
        <taxon>Burkholderiales</taxon>
        <taxon>Comamonadaceae</taxon>
        <taxon>Rhodoferax</taxon>
    </lineage>
</organism>